<dbReference type="PANTHER" id="PTHR34535">
    <property type="entry name" value="HYDROGENASE MATURATION FACTOR HYPA"/>
    <property type="match status" value="1"/>
</dbReference>
<comment type="function">
    <text evidence="5">Involved in the maturation of [NiFe] hydrogenases. Required for nickel insertion into the metal center of the hydrogenase.</text>
</comment>
<feature type="binding site" evidence="5">
    <location>
        <position position="117"/>
    </location>
    <ligand>
        <name>Zn(2+)</name>
        <dbReference type="ChEBI" id="CHEBI:29105"/>
    </ligand>
</feature>
<proteinExistence type="inferred from homology"/>
<evidence type="ECO:0000256" key="4">
    <source>
        <dbReference type="ARBA" id="ARBA00022833"/>
    </source>
</evidence>
<dbReference type="Gene3D" id="3.30.2320.80">
    <property type="match status" value="1"/>
</dbReference>
<dbReference type="EMBL" id="CP000527">
    <property type="protein sequence ID" value="ABM27951.1"/>
    <property type="molecule type" value="Genomic_DNA"/>
</dbReference>
<dbReference type="KEGG" id="dvl:Dvul_0930"/>
<dbReference type="GO" id="GO:0008270">
    <property type="term" value="F:zinc ion binding"/>
    <property type="evidence" value="ECO:0007669"/>
    <property type="project" value="UniProtKB-UniRule"/>
</dbReference>
<keyword evidence="3 5" id="KW-0479">Metal-binding</keyword>
<dbReference type="Pfam" id="PF01155">
    <property type="entry name" value="HypA"/>
    <property type="match status" value="1"/>
</dbReference>
<dbReference type="AlphaFoldDB" id="A0A0H3A729"/>
<feature type="binding site" evidence="5">
    <location>
        <position position="114"/>
    </location>
    <ligand>
        <name>Zn(2+)</name>
        <dbReference type="ChEBI" id="CHEBI:29105"/>
    </ligand>
</feature>
<dbReference type="GO" id="GO:0051604">
    <property type="term" value="P:protein maturation"/>
    <property type="evidence" value="ECO:0007669"/>
    <property type="project" value="InterPro"/>
</dbReference>
<protein>
    <recommendedName>
        <fullName evidence="5">Hydrogenase maturation factor HypA</fullName>
    </recommendedName>
</protein>
<evidence type="ECO:0000313" key="7">
    <source>
        <dbReference type="Proteomes" id="UP000009173"/>
    </source>
</evidence>
<evidence type="ECO:0000256" key="3">
    <source>
        <dbReference type="ARBA" id="ARBA00022723"/>
    </source>
</evidence>
<keyword evidence="4 5" id="KW-0862">Zinc</keyword>
<gene>
    <name evidence="5" type="primary">hypA</name>
    <name evidence="6" type="ordered locus">Dvul_0930</name>
</gene>
<dbReference type="PANTHER" id="PTHR34535:SF3">
    <property type="entry name" value="HYDROGENASE MATURATION FACTOR HYPA"/>
    <property type="match status" value="1"/>
</dbReference>
<dbReference type="InterPro" id="IPR000688">
    <property type="entry name" value="HypA/HybF"/>
</dbReference>
<sequence length="139" mass="15677">MRRRGRRRGGVDALWLFQYPRHMHEMSVATSLLDIVREELGKHEVEKLLLVRVRYGALANLVPEALEFAFEVLTTGTDFEGARIELVQNPVRLACGGCGREFEPEGRELLFSPCPACGEEVGHTVLSGRDLYVEHIEAE</sequence>
<dbReference type="InterPro" id="IPR020538">
    <property type="entry name" value="Hydgase_Ni_incorp_HypA/HybF_CS"/>
</dbReference>
<evidence type="ECO:0000256" key="2">
    <source>
        <dbReference type="ARBA" id="ARBA00022596"/>
    </source>
</evidence>
<feature type="binding site" evidence="5">
    <location>
        <position position="24"/>
    </location>
    <ligand>
        <name>Ni(2+)</name>
        <dbReference type="ChEBI" id="CHEBI:49786"/>
    </ligand>
</feature>
<dbReference type="HAMAP" id="MF_00213">
    <property type="entry name" value="HypA_HybF"/>
    <property type="match status" value="1"/>
</dbReference>
<evidence type="ECO:0000256" key="1">
    <source>
        <dbReference type="ARBA" id="ARBA00010748"/>
    </source>
</evidence>
<dbReference type="HOGENOM" id="CLU_126929_4_0_7"/>
<reference evidence="7" key="1">
    <citation type="journal article" date="2009" name="Environ. Microbiol.">
        <title>Contribution of mobile genetic elements to Desulfovibrio vulgaris genome plasticity.</title>
        <authorList>
            <person name="Walker C.B."/>
            <person name="Stolyar S."/>
            <person name="Chivian D."/>
            <person name="Pinel N."/>
            <person name="Gabster J.A."/>
            <person name="Dehal P.S."/>
            <person name="He Z."/>
            <person name="Yang Z.K."/>
            <person name="Yen H.C."/>
            <person name="Zhou J."/>
            <person name="Wall J.D."/>
            <person name="Hazen T.C."/>
            <person name="Arkin A.P."/>
            <person name="Stahl D.A."/>
        </authorList>
    </citation>
    <scope>NUCLEOTIDE SEQUENCE [LARGE SCALE GENOMIC DNA]</scope>
    <source>
        <strain evidence="7">DP4</strain>
    </source>
</reference>
<organism evidence="6 7">
    <name type="scientific">Nitratidesulfovibrio vulgaris (strain DP4)</name>
    <name type="common">Desulfovibrio vulgaris</name>
    <dbReference type="NCBI Taxonomy" id="391774"/>
    <lineage>
        <taxon>Bacteria</taxon>
        <taxon>Pseudomonadati</taxon>
        <taxon>Thermodesulfobacteriota</taxon>
        <taxon>Desulfovibrionia</taxon>
        <taxon>Desulfovibrionales</taxon>
        <taxon>Desulfovibrionaceae</taxon>
        <taxon>Nitratidesulfovibrio</taxon>
    </lineage>
</organism>
<dbReference type="GO" id="GO:0016151">
    <property type="term" value="F:nickel cation binding"/>
    <property type="evidence" value="ECO:0007669"/>
    <property type="project" value="UniProtKB-UniRule"/>
</dbReference>
<feature type="binding site" evidence="5">
    <location>
        <position position="98"/>
    </location>
    <ligand>
        <name>Zn(2+)</name>
        <dbReference type="ChEBI" id="CHEBI:29105"/>
    </ligand>
</feature>
<dbReference type="PIRSF" id="PIRSF004761">
    <property type="entry name" value="Hydrgn_mat_HypA"/>
    <property type="match status" value="1"/>
</dbReference>
<dbReference type="PROSITE" id="PS01249">
    <property type="entry name" value="HYPA"/>
    <property type="match status" value="1"/>
</dbReference>
<dbReference type="Proteomes" id="UP000009173">
    <property type="component" value="Chromosome"/>
</dbReference>
<accession>A0A0H3A729</accession>
<name>A0A0H3A729_NITV4</name>
<evidence type="ECO:0000313" key="6">
    <source>
        <dbReference type="EMBL" id="ABM27951.1"/>
    </source>
</evidence>
<keyword evidence="2 5" id="KW-0533">Nickel</keyword>
<evidence type="ECO:0000256" key="5">
    <source>
        <dbReference type="HAMAP-Rule" id="MF_00213"/>
    </source>
</evidence>
<comment type="similarity">
    <text evidence="1 5">Belongs to the HypA/HybF family.</text>
</comment>
<feature type="binding site" evidence="5">
    <location>
        <position position="95"/>
    </location>
    <ligand>
        <name>Zn(2+)</name>
        <dbReference type="ChEBI" id="CHEBI:29105"/>
    </ligand>
</feature>